<dbReference type="AlphaFoldDB" id="A0A1G8LVQ8"/>
<protein>
    <recommendedName>
        <fullName evidence="2">Triosephosphate isomerase</fullName>
        <ecNumber evidence="2">5.3.1.1</ecNumber>
    </recommendedName>
</protein>
<reference evidence="4" key="1">
    <citation type="submission" date="2016-10" db="EMBL/GenBank/DDBJ databases">
        <authorList>
            <person name="Varghese N."/>
            <person name="Submissions S."/>
        </authorList>
    </citation>
    <scope>NUCLEOTIDE SEQUENCE [LARGE SCALE GENOMIC DNA]</scope>
    <source>
        <strain evidence="4">CGMCC 1.10783</strain>
    </source>
</reference>
<dbReference type="UniPathway" id="UPA00109">
    <property type="reaction ID" value="UER00189"/>
</dbReference>
<dbReference type="Gene3D" id="3.20.20.70">
    <property type="entry name" value="Aldolase class I"/>
    <property type="match status" value="1"/>
</dbReference>
<evidence type="ECO:0000256" key="2">
    <source>
        <dbReference type="RuleBase" id="RU363013"/>
    </source>
</evidence>
<accession>A0A1G8LVQ8</accession>
<comment type="catalytic activity">
    <reaction evidence="2">
        <text>D-glyceraldehyde 3-phosphate = dihydroxyacetone phosphate</text>
        <dbReference type="Rhea" id="RHEA:18585"/>
        <dbReference type="ChEBI" id="CHEBI:57642"/>
        <dbReference type="ChEBI" id="CHEBI:59776"/>
        <dbReference type="EC" id="5.3.1.1"/>
    </reaction>
</comment>
<dbReference type="GO" id="GO:0019563">
    <property type="term" value="P:glycerol catabolic process"/>
    <property type="evidence" value="ECO:0007669"/>
    <property type="project" value="TreeGrafter"/>
</dbReference>
<dbReference type="Pfam" id="PF00121">
    <property type="entry name" value="TIM"/>
    <property type="match status" value="1"/>
</dbReference>
<dbReference type="InterPro" id="IPR035990">
    <property type="entry name" value="TIM_sf"/>
</dbReference>
<evidence type="ECO:0000313" key="4">
    <source>
        <dbReference type="Proteomes" id="UP000182130"/>
    </source>
</evidence>
<dbReference type="InterPro" id="IPR000652">
    <property type="entry name" value="Triosephosphate_isomerase"/>
</dbReference>
<keyword evidence="2" id="KW-0324">Glycolysis</keyword>
<dbReference type="EMBL" id="FNEI01000003">
    <property type="protein sequence ID" value="SDI59832.1"/>
    <property type="molecule type" value="Genomic_DNA"/>
</dbReference>
<evidence type="ECO:0000313" key="3">
    <source>
        <dbReference type="EMBL" id="SDI59832.1"/>
    </source>
</evidence>
<dbReference type="InterPro" id="IPR013785">
    <property type="entry name" value="Aldolase_TIM"/>
</dbReference>
<dbReference type="PANTHER" id="PTHR21139">
    <property type="entry name" value="TRIOSEPHOSPHATE ISOMERASE"/>
    <property type="match status" value="1"/>
</dbReference>
<comment type="pathway">
    <text evidence="2">Carbohydrate biosynthesis; gluconeogenesis.</text>
</comment>
<comment type="subunit">
    <text evidence="2">Homodimer.</text>
</comment>
<dbReference type="GO" id="GO:0006096">
    <property type="term" value="P:glycolytic process"/>
    <property type="evidence" value="ECO:0007669"/>
    <property type="project" value="UniProtKB-UniPathway"/>
</dbReference>
<comment type="subcellular location">
    <subcellularLocation>
        <location evidence="2">Cytoplasm</location>
    </subcellularLocation>
</comment>
<dbReference type="STRING" id="1045773.SAMN05216555_103191"/>
<keyword evidence="2" id="KW-0312">Gluconeogenesis</keyword>
<evidence type="ECO:0000256" key="1">
    <source>
        <dbReference type="ARBA" id="ARBA00023235"/>
    </source>
</evidence>
<organism evidence="3 4">
    <name type="scientific">Arthrobacter cupressi</name>
    <dbReference type="NCBI Taxonomy" id="1045773"/>
    <lineage>
        <taxon>Bacteria</taxon>
        <taxon>Bacillati</taxon>
        <taxon>Actinomycetota</taxon>
        <taxon>Actinomycetes</taxon>
        <taxon>Micrococcales</taxon>
        <taxon>Micrococcaceae</taxon>
        <taxon>Arthrobacter</taxon>
    </lineage>
</organism>
<dbReference type="PROSITE" id="PS51440">
    <property type="entry name" value="TIM_2"/>
    <property type="match status" value="1"/>
</dbReference>
<dbReference type="UniPathway" id="UPA00138"/>
<dbReference type="SUPFAM" id="SSF51351">
    <property type="entry name" value="Triosephosphate isomerase (TIM)"/>
    <property type="match status" value="1"/>
</dbReference>
<dbReference type="GO" id="GO:0005829">
    <property type="term" value="C:cytosol"/>
    <property type="evidence" value="ECO:0007669"/>
    <property type="project" value="TreeGrafter"/>
</dbReference>
<dbReference type="GO" id="GO:0006094">
    <property type="term" value="P:gluconeogenesis"/>
    <property type="evidence" value="ECO:0007669"/>
    <property type="project" value="UniProtKB-UniPathway"/>
</dbReference>
<keyword evidence="1 2" id="KW-0413">Isomerase</keyword>
<comment type="pathway">
    <text evidence="2">Carbohydrate degradation; glycolysis; D-glyceraldehyde 3-phosphate from glycerone phosphate: step 1/1.</text>
</comment>
<comment type="similarity">
    <text evidence="2">Belongs to the triosephosphate isomerase family.</text>
</comment>
<dbReference type="PANTHER" id="PTHR21139:SF2">
    <property type="entry name" value="TRIOSEPHOSPHATE ISOMERASE"/>
    <property type="match status" value="1"/>
</dbReference>
<keyword evidence="2" id="KW-0963">Cytoplasm</keyword>
<dbReference type="EC" id="5.3.1.1" evidence="2"/>
<dbReference type="CDD" id="cd00311">
    <property type="entry name" value="TIM"/>
    <property type="match status" value="1"/>
</dbReference>
<gene>
    <name evidence="3" type="ORF">SAMN05216555_103191</name>
</gene>
<keyword evidence="4" id="KW-1185">Reference proteome</keyword>
<proteinExistence type="inferred from homology"/>
<name>A0A1G8LVQ8_9MICC</name>
<dbReference type="GO" id="GO:0004807">
    <property type="term" value="F:triose-phosphate isomerase activity"/>
    <property type="evidence" value="ECO:0007669"/>
    <property type="project" value="UniProtKB-EC"/>
</dbReference>
<dbReference type="GO" id="GO:0046166">
    <property type="term" value="P:glyceraldehyde-3-phosphate biosynthetic process"/>
    <property type="evidence" value="ECO:0007669"/>
    <property type="project" value="TreeGrafter"/>
</dbReference>
<dbReference type="Proteomes" id="UP000182130">
    <property type="component" value="Unassembled WGS sequence"/>
</dbReference>
<sequence length="280" mass="28570">MAEFPRFLIGASTKMYFSHARTMEWCRAVAEIARTHPAVRGGDAALFAVPGFLSVPGALEVFDGVAMVGVQDLAAEDHGPFTGEVSGRQAAELGCVLAEIGHAERRRLFGEDDAVVRAKTAAALRSGLVPLLCLGEPERGDPDRAAAECIRQFDDALASAGASGLSGPVVVAYEPHWAIGAPEPAAPEHIAAVCAALRAHLRGLPAHAGSAVIYGGSAGPGLLGRIAHAVDGLFLGRFAHDPAAVAVILDEVSNIAGHKPSRAGSGTIPADSIGAGGTDV</sequence>
<dbReference type="RefSeq" id="WP_245679774.1">
    <property type="nucleotide sequence ID" value="NZ_FNEI01000003.1"/>
</dbReference>